<feature type="transmembrane region" description="Helical" evidence="1">
    <location>
        <begin position="344"/>
        <end position="367"/>
    </location>
</feature>
<dbReference type="AlphaFoldDB" id="A0A914E540"/>
<keyword evidence="1" id="KW-0472">Membrane</keyword>
<evidence type="ECO:0000256" key="1">
    <source>
        <dbReference type="SAM" id="Phobius"/>
    </source>
</evidence>
<keyword evidence="1" id="KW-1133">Transmembrane helix</keyword>
<name>A0A914E540_9BILA</name>
<proteinExistence type="predicted"/>
<sequence>MSLYKLKELTRCRGDSDPFYSDEKENLYLILIAFGKTPSIEVNIGIRTKSSDLARTKRTSYLENVMFKEFSLRTNESVQYEFKIDSYDHPFRLTATSDAESEANVYFSFCQSKHGDLVLSLKPEKYEVVFVNTSYLAKIIDETKCDNDQDALLEVSRRLFVNVIGASENSSSGTVELGVDLEEGFESNSTDPAPKPHLISTQKIELNQSSIHEFNITLEDLDAGLNLTIIVQKGEISMDMKQCENATAVNVNKFTHGYHYVHFNNSFIIDVISKTKCEPSQNKRDILYHNLNEPQNLNILVQGLADHNLARIDIYNGFGNSSIPEETSQEHNKELSCFQRYSTWIIFTVSFVAFLVLAIAAMVYANYHAKQKHWSRRREAMKFLRSASEPGVVYPIRESERINVFEMSGRNWM</sequence>
<reference evidence="3" key="1">
    <citation type="submission" date="2022-11" db="UniProtKB">
        <authorList>
            <consortium name="WormBaseParasite"/>
        </authorList>
    </citation>
    <scope>IDENTIFICATION</scope>
</reference>
<keyword evidence="2" id="KW-1185">Reference proteome</keyword>
<keyword evidence="1" id="KW-0812">Transmembrane</keyword>
<accession>A0A914E540</accession>
<dbReference type="WBParaSite" id="ACRNAN_scaffold5563.g9322.t1">
    <property type="protein sequence ID" value="ACRNAN_scaffold5563.g9322.t1"/>
    <property type="gene ID" value="ACRNAN_scaffold5563.g9322"/>
</dbReference>
<dbReference type="Proteomes" id="UP000887540">
    <property type="component" value="Unplaced"/>
</dbReference>
<protein>
    <submittedName>
        <fullName evidence="3">Uncharacterized protein</fullName>
    </submittedName>
</protein>
<organism evidence="2 3">
    <name type="scientific">Acrobeloides nanus</name>
    <dbReference type="NCBI Taxonomy" id="290746"/>
    <lineage>
        <taxon>Eukaryota</taxon>
        <taxon>Metazoa</taxon>
        <taxon>Ecdysozoa</taxon>
        <taxon>Nematoda</taxon>
        <taxon>Chromadorea</taxon>
        <taxon>Rhabditida</taxon>
        <taxon>Tylenchina</taxon>
        <taxon>Cephalobomorpha</taxon>
        <taxon>Cephaloboidea</taxon>
        <taxon>Cephalobidae</taxon>
        <taxon>Acrobeloides</taxon>
    </lineage>
</organism>
<evidence type="ECO:0000313" key="2">
    <source>
        <dbReference type="Proteomes" id="UP000887540"/>
    </source>
</evidence>
<evidence type="ECO:0000313" key="3">
    <source>
        <dbReference type="WBParaSite" id="ACRNAN_scaffold5563.g9322.t1"/>
    </source>
</evidence>